<evidence type="ECO:0000313" key="3">
    <source>
        <dbReference type="Proteomes" id="UP000030853"/>
    </source>
</evidence>
<feature type="transmembrane region" description="Helical" evidence="1">
    <location>
        <begin position="69"/>
        <end position="90"/>
    </location>
</feature>
<dbReference type="GO" id="GO:0005886">
    <property type="term" value="C:plasma membrane"/>
    <property type="evidence" value="ECO:0007669"/>
    <property type="project" value="TreeGrafter"/>
</dbReference>
<comment type="caution">
    <text evidence="2">The sequence shown here is derived from an EMBL/GenBank/DDBJ whole genome shotgun (WGS) entry which is preliminary data.</text>
</comment>
<keyword evidence="1" id="KW-0472">Membrane</keyword>
<dbReference type="PANTHER" id="PTHR38598:SF1">
    <property type="entry name" value="INNER MEMBRANE PROTEIN YJCH"/>
    <property type="match status" value="1"/>
</dbReference>
<name>A0A0B1QZ67_9GAMM</name>
<dbReference type="Pfam" id="PF04341">
    <property type="entry name" value="DUF485"/>
    <property type="match status" value="1"/>
</dbReference>
<dbReference type="InterPro" id="IPR052959">
    <property type="entry name" value="Inner_membrane_assoc"/>
</dbReference>
<evidence type="ECO:0000256" key="1">
    <source>
        <dbReference type="SAM" id="Phobius"/>
    </source>
</evidence>
<dbReference type="PANTHER" id="PTHR38598">
    <property type="entry name" value="INNER MEMBRANE PROTEIN YJCH"/>
    <property type="match status" value="1"/>
</dbReference>
<protein>
    <submittedName>
        <fullName evidence="2">Membrane protein</fullName>
    </submittedName>
</protein>
<sequence length="109" mass="12249">MNQALNQQEAVWQQIESNPRFQELVHKRQSFALLLSIIMLVLYVGFILLIAFAPGWLGTPLHEGTNVTRGIPIGVGLIVVSFVLTGIYVWRANGEFDRLTKQILSEVKS</sequence>
<gene>
    <name evidence="2" type="ORF">QU24_23510</name>
</gene>
<dbReference type="InterPro" id="IPR007436">
    <property type="entry name" value="DUF485"/>
</dbReference>
<keyword evidence="1" id="KW-0812">Transmembrane</keyword>
<proteinExistence type="predicted"/>
<dbReference type="Proteomes" id="UP000030853">
    <property type="component" value="Unassembled WGS sequence"/>
</dbReference>
<evidence type="ECO:0000313" key="2">
    <source>
        <dbReference type="EMBL" id="KHJ65644.1"/>
    </source>
</evidence>
<feature type="transmembrane region" description="Helical" evidence="1">
    <location>
        <begin position="31"/>
        <end position="57"/>
    </location>
</feature>
<keyword evidence="1" id="KW-1133">Transmembrane helix</keyword>
<organism evidence="2 3">
    <name type="scientific">Pantoea rodasii</name>
    <dbReference type="NCBI Taxonomy" id="1076549"/>
    <lineage>
        <taxon>Bacteria</taxon>
        <taxon>Pseudomonadati</taxon>
        <taxon>Pseudomonadota</taxon>
        <taxon>Gammaproteobacteria</taxon>
        <taxon>Enterobacterales</taxon>
        <taxon>Erwiniaceae</taxon>
        <taxon>Pantoea</taxon>
    </lineage>
</organism>
<dbReference type="RefSeq" id="WP_039336190.1">
    <property type="nucleotide sequence ID" value="NZ_JTJJ01000118.1"/>
</dbReference>
<accession>A0A0B1QZ67</accession>
<dbReference type="EMBL" id="JTJJ01000118">
    <property type="protein sequence ID" value="KHJ65644.1"/>
    <property type="molecule type" value="Genomic_DNA"/>
</dbReference>
<dbReference type="AlphaFoldDB" id="A0A0B1QZ67"/>
<reference evidence="2 3" key="1">
    <citation type="submission" date="2014-11" db="EMBL/GenBank/DDBJ databases">
        <title>Genome sequencing of Pantoea rodasii ND03.</title>
        <authorList>
            <person name="Muhamad Yunos N.Y."/>
            <person name="Chan K.-G."/>
        </authorList>
    </citation>
    <scope>NUCLEOTIDE SEQUENCE [LARGE SCALE GENOMIC DNA]</scope>
    <source>
        <strain evidence="2 3">ND03</strain>
    </source>
</reference>